<dbReference type="EMBL" id="ML978127">
    <property type="protein sequence ID" value="KAF2098198.1"/>
    <property type="molecule type" value="Genomic_DNA"/>
</dbReference>
<feature type="region of interest" description="Disordered" evidence="1">
    <location>
        <begin position="328"/>
        <end position="384"/>
    </location>
</feature>
<dbReference type="PANTHER" id="PTHR46535">
    <property type="entry name" value="NEDD4-BINDING PROTEIN 2"/>
    <property type="match status" value="1"/>
</dbReference>
<feature type="compositionally biased region" description="Basic and acidic residues" evidence="1">
    <location>
        <begin position="211"/>
        <end position="220"/>
    </location>
</feature>
<dbReference type="InterPro" id="IPR009060">
    <property type="entry name" value="UBA-like_sf"/>
</dbReference>
<reference evidence="3" key="1">
    <citation type="journal article" date="2020" name="Stud. Mycol.">
        <title>101 Dothideomycetes genomes: a test case for predicting lifestyles and emergence of pathogens.</title>
        <authorList>
            <person name="Haridas S."/>
            <person name="Albert R."/>
            <person name="Binder M."/>
            <person name="Bloem J."/>
            <person name="Labutti K."/>
            <person name="Salamov A."/>
            <person name="Andreopoulos B."/>
            <person name="Baker S."/>
            <person name="Barry K."/>
            <person name="Bills G."/>
            <person name="Bluhm B."/>
            <person name="Cannon C."/>
            <person name="Castanera R."/>
            <person name="Culley D."/>
            <person name="Daum C."/>
            <person name="Ezra D."/>
            <person name="Gonzalez J."/>
            <person name="Henrissat B."/>
            <person name="Kuo A."/>
            <person name="Liang C."/>
            <person name="Lipzen A."/>
            <person name="Lutzoni F."/>
            <person name="Magnuson J."/>
            <person name="Mondo S."/>
            <person name="Nolan M."/>
            <person name="Ohm R."/>
            <person name="Pangilinan J."/>
            <person name="Park H.-J."/>
            <person name="Ramirez L."/>
            <person name="Alfaro M."/>
            <person name="Sun H."/>
            <person name="Tritt A."/>
            <person name="Yoshinaga Y."/>
            <person name="Zwiers L.-H."/>
            <person name="Turgeon B."/>
            <person name="Goodwin S."/>
            <person name="Spatafora J."/>
            <person name="Crous P."/>
            <person name="Grigoriev I."/>
        </authorList>
    </citation>
    <scope>NUCLEOTIDE SEQUENCE</scope>
    <source>
        <strain evidence="3">CBS 133067</strain>
    </source>
</reference>
<dbReference type="SMART" id="SM00463">
    <property type="entry name" value="SMR"/>
    <property type="match status" value="1"/>
</dbReference>
<feature type="compositionally biased region" description="Basic and acidic residues" evidence="1">
    <location>
        <begin position="74"/>
        <end position="88"/>
    </location>
</feature>
<dbReference type="SUPFAM" id="SSF160443">
    <property type="entry name" value="SMR domain-like"/>
    <property type="match status" value="1"/>
</dbReference>
<proteinExistence type="predicted"/>
<dbReference type="Gene3D" id="3.30.1370.110">
    <property type="match status" value="1"/>
</dbReference>
<keyword evidence="4" id="KW-1185">Reference proteome</keyword>
<dbReference type="OrthoDB" id="443981at2759"/>
<evidence type="ECO:0000313" key="3">
    <source>
        <dbReference type="EMBL" id="KAF2098198.1"/>
    </source>
</evidence>
<dbReference type="PANTHER" id="PTHR46535:SF1">
    <property type="entry name" value="NEDD4-BINDING PROTEIN 2"/>
    <property type="match status" value="1"/>
</dbReference>
<organism evidence="3 4">
    <name type="scientific">Rhizodiscina lignyota</name>
    <dbReference type="NCBI Taxonomy" id="1504668"/>
    <lineage>
        <taxon>Eukaryota</taxon>
        <taxon>Fungi</taxon>
        <taxon>Dikarya</taxon>
        <taxon>Ascomycota</taxon>
        <taxon>Pezizomycotina</taxon>
        <taxon>Dothideomycetes</taxon>
        <taxon>Pleosporomycetidae</taxon>
        <taxon>Aulographales</taxon>
        <taxon>Rhizodiscinaceae</taxon>
        <taxon>Rhizodiscina</taxon>
    </lineage>
</organism>
<dbReference type="InterPro" id="IPR052772">
    <property type="entry name" value="Endo/PolyKinase_Domain-Protein"/>
</dbReference>
<comment type="caution">
    <text evidence="3">The sequence shown here is derived from an EMBL/GenBank/DDBJ whole genome shotgun (WGS) entry which is preliminary data.</text>
</comment>
<gene>
    <name evidence="3" type="ORF">NA57DRAFT_57363</name>
</gene>
<evidence type="ECO:0000259" key="2">
    <source>
        <dbReference type="PROSITE" id="PS50828"/>
    </source>
</evidence>
<sequence>MDDPKVFEALAQSLEKDYVPLDPALVRALLADFDTNDQAQLNTLRELLDALRADAVADDGADFDPSGMSGAVKVGEKSTEEGWERGTGTEDTEFTNLSHNLSSVGISHASSSDADGNGYMGNFEEMDGAGKAKHLGELFPTQSVPTIEFTLKKCDGSFARAMDVLLNLVYFEEGLVADGEERVRAKGVDAFDEAINPRGRKKKGKRKNGRSLHEEERSASEDPVPTPTTAQNHWQLASGDIEFISSRTNLPLKMVQTLYNKHGASRKATISAILEQEIEKHDEPIPDDPVLAVNVATLASEFPSLPLHYAAALIRITDPSTAKAHELAKALTASSGSRTPEATQPPAKIIPQYAPIRLDSDTDTSSSPMVRSSSSPSTGSSSATPLSSAVLASLRSNAFNSASTYHRKAGSDRLFGGAAAYYGQVGRDYNAQLRAATAAEADAHVASQSTADKLDLHGVSVADAVRITEEKVKAWWEDVRVREGRSRGERVAGGLTVVTGRGAHSKEGKGRIGPAVVRMLVGGGWKVEVGSGLVVVTGKVKK</sequence>
<dbReference type="InterPro" id="IPR036063">
    <property type="entry name" value="Smr_dom_sf"/>
</dbReference>
<dbReference type="GO" id="GO:0005634">
    <property type="term" value="C:nucleus"/>
    <property type="evidence" value="ECO:0007669"/>
    <property type="project" value="TreeGrafter"/>
</dbReference>
<dbReference type="InterPro" id="IPR002625">
    <property type="entry name" value="Smr_dom"/>
</dbReference>
<feature type="region of interest" description="Disordered" evidence="1">
    <location>
        <begin position="196"/>
        <end position="232"/>
    </location>
</feature>
<dbReference type="PROSITE" id="PS50828">
    <property type="entry name" value="SMR"/>
    <property type="match status" value="1"/>
</dbReference>
<dbReference type="GO" id="GO:0004519">
    <property type="term" value="F:endonuclease activity"/>
    <property type="evidence" value="ECO:0007669"/>
    <property type="project" value="TreeGrafter"/>
</dbReference>
<name>A0A9P4IF58_9PEZI</name>
<protein>
    <recommendedName>
        <fullName evidence="2">Smr domain-containing protein</fullName>
    </recommendedName>
</protein>
<evidence type="ECO:0000256" key="1">
    <source>
        <dbReference type="SAM" id="MobiDB-lite"/>
    </source>
</evidence>
<dbReference type="InterPro" id="IPR058864">
    <property type="entry name" value="UBA_10"/>
</dbReference>
<accession>A0A9P4IF58</accession>
<feature type="compositionally biased region" description="Basic residues" evidence="1">
    <location>
        <begin position="198"/>
        <end position="210"/>
    </location>
</feature>
<dbReference type="SUPFAM" id="SSF46934">
    <property type="entry name" value="UBA-like"/>
    <property type="match status" value="1"/>
</dbReference>
<feature type="compositionally biased region" description="Low complexity" evidence="1">
    <location>
        <begin position="364"/>
        <end position="384"/>
    </location>
</feature>
<evidence type="ECO:0000313" key="4">
    <source>
        <dbReference type="Proteomes" id="UP000799772"/>
    </source>
</evidence>
<feature type="region of interest" description="Disordered" evidence="1">
    <location>
        <begin position="62"/>
        <end position="95"/>
    </location>
</feature>
<dbReference type="AlphaFoldDB" id="A0A9P4IF58"/>
<dbReference type="Pfam" id="PF26286">
    <property type="entry name" value="UBA_10"/>
    <property type="match status" value="1"/>
</dbReference>
<feature type="compositionally biased region" description="Polar residues" evidence="1">
    <location>
        <begin position="332"/>
        <end position="342"/>
    </location>
</feature>
<dbReference type="CDD" id="cd14279">
    <property type="entry name" value="CUE"/>
    <property type="match status" value="1"/>
</dbReference>
<feature type="domain" description="Smr" evidence="2">
    <location>
        <begin position="454"/>
        <end position="539"/>
    </location>
</feature>
<dbReference type="Proteomes" id="UP000799772">
    <property type="component" value="Unassembled WGS sequence"/>
</dbReference>